<dbReference type="FunFam" id="1.10.1520.10:FF:000001">
    <property type="entry name" value="Ribonuclease 3"/>
    <property type="match status" value="1"/>
</dbReference>
<evidence type="ECO:0000256" key="9">
    <source>
        <dbReference type="ARBA" id="ARBA00022842"/>
    </source>
</evidence>
<reference evidence="15 16" key="1">
    <citation type="submission" date="2018-06" db="EMBL/GenBank/DDBJ databases">
        <authorList>
            <consortium name="Pathogen Informatics"/>
            <person name="Doyle S."/>
        </authorList>
    </citation>
    <scope>NUCLEOTIDE SEQUENCE [LARGE SCALE GENOMIC DNA]</scope>
    <source>
        <strain evidence="15 16">NCTC13149</strain>
    </source>
</reference>
<keyword evidence="12" id="KW-0699">rRNA-binding</keyword>
<organism evidence="15 16">
    <name type="scientific">Peptoniphilus lacrimalis</name>
    <dbReference type="NCBI Taxonomy" id="33031"/>
    <lineage>
        <taxon>Bacteria</taxon>
        <taxon>Bacillati</taxon>
        <taxon>Bacillota</taxon>
        <taxon>Tissierellia</taxon>
        <taxon>Tissierellales</taxon>
        <taxon>Peptoniphilaceae</taxon>
        <taxon>Peptoniphilus</taxon>
    </lineage>
</organism>
<dbReference type="NCBIfam" id="TIGR02191">
    <property type="entry name" value="RNaseIII"/>
    <property type="match status" value="1"/>
</dbReference>
<evidence type="ECO:0000256" key="12">
    <source>
        <dbReference type="HAMAP-Rule" id="MF_00104"/>
    </source>
</evidence>
<keyword evidence="3 12" id="KW-0698">rRNA processing</keyword>
<dbReference type="STRING" id="1122949.GCA_000378725_01165"/>
<keyword evidence="12" id="KW-0819">tRNA processing</keyword>
<dbReference type="Proteomes" id="UP000255517">
    <property type="component" value="Unassembled WGS sequence"/>
</dbReference>
<evidence type="ECO:0000256" key="6">
    <source>
        <dbReference type="ARBA" id="ARBA00022723"/>
    </source>
</evidence>
<keyword evidence="9 12" id="KW-0460">Magnesium</keyword>
<accession>A0A379C4S6</accession>
<dbReference type="SMART" id="SM00535">
    <property type="entry name" value="RIBOc"/>
    <property type="match status" value="1"/>
</dbReference>
<comment type="cofactor">
    <cofactor evidence="12">
        <name>Mg(2+)</name>
        <dbReference type="ChEBI" id="CHEBI:18420"/>
    </cofactor>
</comment>
<keyword evidence="12" id="KW-0963">Cytoplasm</keyword>
<evidence type="ECO:0000256" key="4">
    <source>
        <dbReference type="ARBA" id="ARBA00022664"/>
    </source>
</evidence>
<dbReference type="CDD" id="cd10845">
    <property type="entry name" value="DSRM_RNAse_III_family"/>
    <property type="match status" value="1"/>
</dbReference>
<dbReference type="GO" id="GO:0046872">
    <property type="term" value="F:metal ion binding"/>
    <property type="evidence" value="ECO:0007669"/>
    <property type="project" value="UniProtKB-KW"/>
</dbReference>
<evidence type="ECO:0000259" key="14">
    <source>
        <dbReference type="PROSITE" id="PS50142"/>
    </source>
</evidence>
<comment type="similarity">
    <text evidence="2">Belongs to the ribonuclease III family.</text>
</comment>
<feature type="active site" evidence="12">
    <location>
        <position position="54"/>
    </location>
</feature>
<evidence type="ECO:0000256" key="1">
    <source>
        <dbReference type="ARBA" id="ARBA00000109"/>
    </source>
</evidence>
<evidence type="ECO:0000256" key="5">
    <source>
        <dbReference type="ARBA" id="ARBA00022722"/>
    </source>
</evidence>
<dbReference type="Pfam" id="PF14622">
    <property type="entry name" value="Ribonucleas_3_3"/>
    <property type="match status" value="1"/>
</dbReference>
<evidence type="ECO:0000256" key="2">
    <source>
        <dbReference type="ARBA" id="ARBA00010183"/>
    </source>
</evidence>
<feature type="domain" description="RNase III" evidence="14">
    <location>
        <begin position="8"/>
        <end position="137"/>
    </location>
</feature>
<evidence type="ECO:0000256" key="11">
    <source>
        <dbReference type="ARBA" id="ARBA00049596"/>
    </source>
</evidence>
<evidence type="ECO:0000259" key="13">
    <source>
        <dbReference type="PROSITE" id="PS50137"/>
    </source>
</evidence>
<dbReference type="PANTHER" id="PTHR14950">
    <property type="entry name" value="DICER-RELATED"/>
    <property type="match status" value="1"/>
</dbReference>
<name>A0A379C4S6_9FIRM</name>
<dbReference type="GO" id="GO:0019843">
    <property type="term" value="F:rRNA binding"/>
    <property type="evidence" value="ECO:0007669"/>
    <property type="project" value="UniProtKB-KW"/>
</dbReference>
<protein>
    <recommendedName>
        <fullName evidence="12">Ribonuclease 3</fullName>
        <ecNumber evidence="12">3.1.26.3</ecNumber>
    </recommendedName>
    <alternativeName>
        <fullName evidence="12">Ribonuclease III</fullName>
        <shortName evidence="12">RNase III</shortName>
    </alternativeName>
</protein>
<keyword evidence="8 12" id="KW-0378">Hydrolase</keyword>
<dbReference type="EC" id="3.1.26.3" evidence="12"/>
<comment type="subcellular location">
    <subcellularLocation>
        <location evidence="12">Cytoplasm</location>
    </subcellularLocation>
</comment>
<dbReference type="PANTHER" id="PTHR14950:SF37">
    <property type="entry name" value="ENDORIBONUCLEASE DICER"/>
    <property type="match status" value="1"/>
</dbReference>
<dbReference type="PROSITE" id="PS50142">
    <property type="entry name" value="RNASE_3_2"/>
    <property type="match status" value="1"/>
</dbReference>
<dbReference type="GO" id="GO:0004525">
    <property type="term" value="F:ribonuclease III activity"/>
    <property type="evidence" value="ECO:0007669"/>
    <property type="project" value="UniProtKB-UniRule"/>
</dbReference>
<dbReference type="InterPro" id="IPR014720">
    <property type="entry name" value="dsRBD_dom"/>
</dbReference>
<dbReference type="GO" id="GO:0006397">
    <property type="term" value="P:mRNA processing"/>
    <property type="evidence" value="ECO:0007669"/>
    <property type="project" value="UniProtKB-UniRule"/>
</dbReference>
<feature type="domain" description="DRBM" evidence="13">
    <location>
        <begin position="162"/>
        <end position="230"/>
    </location>
</feature>
<sequence length="233" mass="26349">MIGVSVDKETLEKNLNYFFKNHALLDKALTHSSYVNENNLKSFDSNERLEFLGDAVLGLVMGEYYYKKYELYNEGELSKLRSASVNEHALAVVANHIKLGELIHFGRGEIKNGGKFRESILADAFEALIGAIFLDSSFKIARKVILALFEDIFDEIMLYDRDYKSKLQEFVQKDSCTIKYVLTDEIGPDNDKTFSSSVLISGKIYGKGMGKTKKKSEQMAAYEALKVLGDFDE</sequence>
<keyword evidence="6 12" id="KW-0479">Metal-binding</keyword>
<evidence type="ECO:0000256" key="7">
    <source>
        <dbReference type="ARBA" id="ARBA00022759"/>
    </source>
</evidence>
<dbReference type="HAMAP" id="MF_00104">
    <property type="entry name" value="RNase_III"/>
    <property type="match status" value="1"/>
</dbReference>
<gene>
    <name evidence="12 15" type="primary">rnc</name>
    <name evidence="15" type="ORF">NCTC13149_01057</name>
</gene>
<dbReference type="PROSITE" id="PS00517">
    <property type="entry name" value="RNASE_3_1"/>
    <property type="match status" value="1"/>
</dbReference>
<evidence type="ECO:0000256" key="3">
    <source>
        <dbReference type="ARBA" id="ARBA00022552"/>
    </source>
</evidence>
<feature type="binding site" evidence="12">
    <location>
        <position position="50"/>
    </location>
    <ligand>
        <name>Mg(2+)</name>
        <dbReference type="ChEBI" id="CHEBI:18420"/>
    </ligand>
</feature>
<dbReference type="Pfam" id="PF00035">
    <property type="entry name" value="dsrm"/>
    <property type="match status" value="1"/>
</dbReference>
<dbReference type="CDD" id="cd00593">
    <property type="entry name" value="RIBOc"/>
    <property type="match status" value="1"/>
</dbReference>
<feature type="binding site" evidence="12">
    <location>
        <position position="126"/>
    </location>
    <ligand>
        <name>Mg(2+)</name>
        <dbReference type="ChEBI" id="CHEBI:18420"/>
    </ligand>
</feature>
<comment type="function">
    <text evidence="11 12">Digests double-stranded RNA. Involved in the processing of primary rRNA transcript to yield the immediate precursors to the large and small rRNAs (23S and 16S). Processes some mRNAs, and tRNAs when they are encoded in the rRNA operon. Processes pre-crRNA and tracrRNA of type II CRISPR loci if present in the organism.</text>
</comment>
<dbReference type="SUPFAM" id="SSF54768">
    <property type="entry name" value="dsRNA-binding domain-like"/>
    <property type="match status" value="1"/>
</dbReference>
<evidence type="ECO:0000256" key="10">
    <source>
        <dbReference type="ARBA" id="ARBA00022884"/>
    </source>
</evidence>
<dbReference type="EMBL" id="UGSZ01000001">
    <property type="protein sequence ID" value="SUB57223.1"/>
    <property type="molecule type" value="Genomic_DNA"/>
</dbReference>
<keyword evidence="5 12" id="KW-0540">Nuclease</keyword>
<comment type="catalytic activity">
    <reaction evidence="1 12">
        <text>Endonucleolytic cleavage to 5'-phosphomonoester.</text>
        <dbReference type="EC" id="3.1.26.3"/>
    </reaction>
</comment>
<dbReference type="SUPFAM" id="SSF69065">
    <property type="entry name" value="RNase III domain-like"/>
    <property type="match status" value="1"/>
</dbReference>
<dbReference type="InterPro" id="IPR011907">
    <property type="entry name" value="RNase_III"/>
</dbReference>
<feature type="active site" evidence="12">
    <location>
        <position position="126"/>
    </location>
</feature>
<feature type="binding site" evidence="12">
    <location>
        <position position="123"/>
    </location>
    <ligand>
        <name>Mg(2+)</name>
        <dbReference type="ChEBI" id="CHEBI:18420"/>
    </ligand>
</feature>
<dbReference type="AlphaFoldDB" id="A0A379C4S6"/>
<dbReference type="GO" id="GO:0005737">
    <property type="term" value="C:cytoplasm"/>
    <property type="evidence" value="ECO:0007669"/>
    <property type="project" value="UniProtKB-SubCell"/>
</dbReference>
<dbReference type="GO" id="GO:0006364">
    <property type="term" value="P:rRNA processing"/>
    <property type="evidence" value="ECO:0007669"/>
    <property type="project" value="UniProtKB-UniRule"/>
</dbReference>
<dbReference type="InterPro" id="IPR036389">
    <property type="entry name" value="RNase_III_sf"/>
</dbReference>
<keyword evidence="4 12" id="KW-0507">mRNA processing</keyword>
<dbReference type="Gene3D" id="3.30.160.20">
    <property type="match status" value="1"/>
</dbReference>
<keyword evidence="10 12" id="KW-0694">RNA-binding</keyword>
<keyword evidence="7 12" id="KW-0255">Endonuclease</keyword>
<comment type="subunit">
    <text evidence="12">Homodimer.</text>
</comment>
<evidence type="ECO:0000256" key="8">
    <source>
        <dbReference type="ARBA" id="ARBA00022801"/>
    </source>
</evidence>
<dbReference type="GO" id="GO:0008033">
    <property type="term" value="P:tRNA processing"/>
    <property type="evidence" value="ECO:0007669"/>
    <property type="project" value="UniProtKB-KW"/>
</dbReference>
<evidence type="ECO:0000313" key="15">
    <source>
        <dbReference type="EMBL" id="SUB57223.1"/>
    </source>
</evidence>
<dbReference type="SMART" id="SM00358">
    <property type="entry name" value="DSRM"/>
    <property type="match status" value="1"/>
</dbReference>
<evidence type="ECO:0000313" key="16">
    <source>
        <dbReference type="Proteomes" id="UP000255517"/>
    </source>
</evidence>
<dbReference type="Gene3D" id="1.10.1520.10">
    <property type="entry name" value="Ribonuclease III domain"/>
    <property type="match status" value="1"/>
</dbReference>
<dbReference type="PROSITE" id="PS50137">
    <property type="entry name" value="DS_RBD"/>
    <property type="match status" value="1"/>
</dbReference>
<proteinExistence type="inferred from homology"/>
<dbReference type="InterPro" id="IPR000999">
    <property type="entry name" value="RNase_III_dom"/>
</dbReference>